<evidence type="ECO:0000256" key="2">
    <source>
        <dbReference type="SAM" id="Phobius"/>
    </source>
</evidence>
<evidence type="ECO:0000256" key="3">
    <source>
        <dbReference type="SAM" id="SignalP"/>
    </source>
</evidence>
<evidence type="ECO:0000259" key="4">
    <source>
        <dbReference type="Pfam" id="PF20611"/>
    </source>
</evidence>
<feature type="domain" description="DUF6801" evidence="4">
    <location>
        <begin position="39"/>
        <end position="192"/>
    </location>
</feature>
<keyword evidence="6" id="KW-1185">Reference proteome</keyword>
<keyword evidence="3" id="KW-0732">Signal</keyword>
<feature type="chain" id="PRO_5017573940" description="DUF6801 domain-containing protein" evidence="3">
    <location>
        <begin position="29"/>
        <end position="317"/>
    </location>
</feature>
<feature type="compositionally biased region" description="Low complexity" evidence="1">
    <location>
        <begin position="212"/>
        <end position="257"/>
    </location>
</feature>
<comment type="caution">
    <text evidence="5">The sequence shown here is derived from an EMBL/GenBank/DDBJ whole genome shotgun (WGS) entry which is preliminary data.</text>
</comment>
<dbReference type="AlphaFoldDB" id="A0A3E0GTY9"/>
<sequence>MALTLSSRLCAVAGVALALGSVPFAAAAAGTPVAKTLAFTCPFPLIGNQTLSVRIQAVMTVPSAVGGDLVTSDFTATATVPPTATQGLALVGAATIAGTAQAGVTLNEAGTPLDITIPGLTIPSTPVPASGSFDTVASGPVPTATITRAGATTVTVGGFSTTLTPKKADGSPTGLGTFTSDCTLNPGQDAQLISFTVGGGGSTTTTTPPPTTTTTTPPTTTTTLPPTTTTDLPTTTTAQPTTTTDLPTTVEPTTLTPGEPSTTDVAILPAANPSPPLAFTGASILLPTGLGFLLIAAGLLLLRRRHPRESRSQTHRM</sequence>
<dbReference type="Pfam" id="PF20611">
    <property type="entry name" value="DUF6801"/>
    <property type="match status" value="1"/>
</dbReference>
<accession>A0A3E0GTY9</accession>
<feature type="region of interest" description="Disordered" evidence="1">
    <location>
        <begin position="197"/>
        <end position="262"/>
    </location>
</feature>
<dbReference type="InterPro" id="IPR046542">
    <property type="entry name" value="DUF6801"/>
</dbReference>
<feature type="signal peptide" evidence="3">
    <location>
        <begin position="1"/>
        <end position="28"/>
    </location>
</feature>
<proteinExistence type="predicted"/>
<evidence type="ECO:0000256" key="1">
    <source>
        <dbReference type="SAM" id="MobiDB-lite"/>
    </source>
</evidence>
<dbReference type="Proteomes" id="UP000256269">
    <property type="component" value="Unassembled WGS sequence"/>
</dbReference>
<keyword evidence="2" id="KW-1133">Transmembrane helix</keyword>
<name>A0A3E0GTY9_9PSEU</name>
<keyword evidence="2" id="KW-0472">Membrane</keyword>
<gene>
    <name evidence="5" type="ORF">BCF44_13244</name>
</gene>
<organism evidence="5 6">
    <name type="scientific">Kutzneria buriramensis</name>
    <dbReference type="NCBI Taxonomy" id="1045776"/>
    <lineage>
        <taxon>Bacteria</taxon>
        <taxon>Bacillati</taxon>
        <taxon>Actinomycetota</taxon>
        <taxon>Actinomycetes</taxon>
        <taxon>Pseudonocardiales</taxon>
        <taxon>Pseudonocardiaceae</taxon>
        <taxon>Kutzneria</taxon>
    </lineage>
</organism>
<dbReference type="EMBL" id="QUNO01000032">
    <property type="protein sequence ID" value="REH26473.1"/>
    <property type="molecule type" value="Genomic_DNA"/>
</dbReference>
<feature type="transmembrane region" description="Helical" evidence="2">
    <location>
        <begin position="277"/>
        <end position="302"/>
    </location>
</feature>
<evidence type="ECO:0000313" key="6">
    <source>
        <dbReference type="Proteomes" id="UP000256269"/>
    </source>
</evidence>
<dbReference type="RefSeq" id="WP_170218215.1">
    <property type="nucleotide sequence ID" value="NZ_CP144375.1"/>
</dbReference>
<evidence type="ECO:0000313" key="5">
    <source>
        <dbReference type="EMBL" id="REH26473.1"/>
    </source>
</evidence>
<protein>
    <recommendedName>
        <fullName evidence="4">DUF6801 domain-containing protein</fullName>
    </recommendedName>
</protein>
<keyword evidence="2" id="KW-0812">Transmembrane</keyword>
<reference evidence="5 6" key="1">
    <citation type="submission" date="2018-08" db="EMBL/GenBank/DDBJ databases">
        <title>Genomic Encyclopedia of Archaeal and Bacterial Type Strains, Phase II (KMG-II): from individual species to whole genera.</title>
        <authorList>
            <person name="Goeker M."/>
        </authorList>
    </citation>
    <scope>NUCLEOTIDE SEQUENCE [LARGE SCALE GENOMIC DNA]</scope>
    <source>
        <strain evidence="5 6">DSM 45791</strain>
    </source>
</reference>